<evidence type="ECO:0000313" key="2">
    <source>
        <dbReference type="EMBL" id="MBP2403567.1"/>
    </source>
</evidence>
<keyword evidence="1" id="KW-1133">Transmembrane helix</keyword>
<name>A0ABS4Y467_9ACTN</name>
<sequence>MRAEALEGPLSAAVWLIFAFGCAWLLFGAVLALADTLAYRRRVTVPADCQALNDEPGGVVRHLLSRSPVAGEDRKVLLRAKGVVAEVGSTVLISYDLKRPHQVFLASHHPRFEHLRGEVLAGVIGALPILYVLIRWVIS</sequence>
<dbReference type="GeneID" id="91569896"/>
<keyword evidence="1" id="KW-0812">Transmembrane</keyword>
<dbReference type="Proteomes" id="UP001519291">
    <property type="component" value="Unassembled WGS sequence"/>
</dbReference>
<keyword evidence="3" id="KW-1185">Reference proteome</keyword>
<gene>
    <name evidence="2" type="ORF">JO379_003036</name>
</gene>
<comment type="caution">
    <text evidence="2">The sequence shown here is derived from an EMBL/GenBank/DDBJ whole genome shotgun (WGS) entry which is preliminary data.</text>
</comment>
<feature type="transmembrane region" description="Helical" evidence="1">
    <location>
        <begin position="12"/>
        <end position="34"/>
    </location>
</feature>
<proteinExistence type="predicted"/>
<evidence type="ECO:0000313" key="3">
    <source>
        <dbReference type="Proteomes" id="UP001519291"/>
    </source>
</evidence>
<reference evidence="2 3" key="1">
    <citation type="submission" date="2021-03" db="EMBL/GenBank/DDBJ databases">
        <title>Sequencing the genomes of 1000 actinobacteria strains.</title>
        <authorList>
            <person name="Klenk H.-P."/>
        </authorList>
    </citation>
    <scope>NUCLEOTIDE SEQUENCE [LARGE SCALE GENOMIC DNA]</scope>
    <source>
        <strain evidence="2 3">DSM 41480</strain>
    </source>
</reference>
<protein>
    <recommendedName>
        <fullName evidence="4">DUF3592 domain-containing protein</fullName>
    </recommendedName>
</protein>
<feature type="transmembrane region" description="Helical" evidence="1">
    <location>
        <begin position="119"/>
        <end position="138"/>
    </location>
</feature>
<dbReference type="RefSeq" id="WP_209515347.1">
    <property type="nucleotide sequence ID" value="NZ_JAGIOH010000001.1"/>
</dbReference>
<organism evidence="2 3">
    <name type="scientific">Streptomyces syringium</name>
    <dbReference type="NCBI Taxonomy" id="76729"/>
    <lineage>
        <taxon>Bacteria</taxon>
        <taxon>Bacillati</taxon>
        <taxon>Actinomycetota</taxon>
        <taxon>Actinomycetes</taxon>
        <taxon>Kitasatosporales</taxon>
        <taxon>Streptomycetaceae</taxon>
        <taxon>Streptomyces</taxon>
    </lineage>
</organism>
<evidence type="ECO:0000256" key="1">
    <source>
        <dbReference type="SAM" id="Phobius"/>
    </source>
</evidence>
<evidence type="ECO:0008006" key="4">
    <source>
        <dbReference type="Google" id="ProtNLM"/>
    </source>
</evidence>
<dbReference type="EMBL" id="JAGIOH010000001">
    <property type="protein sequence ID" value="MBP2403567.1"/>
    <property type="molecule type" value="Genomic_DNA"/>
</dbReference>
<accession>A0ABS4Y467</accession>
<keyword evidence="1" id="KW-0472">Membrane</keyword>
<dbReference type="PROSITE" id="PS51257">
    <property type="entry name" value="PROKAR_LIPOPROTEIN"/>
    <property type="match status" value="1"/>
</dbReference>